<reference evidence="1 2" key="1">
    <citation type="submission" date="2017-07" db="EMBL/GenBank/DDBJ databases">
        <title>Complete genome sequence of the Marinomonas phage CB5A.</title>
        <authorList>
            <person name="Lucas-Elio P."/>
            <person name="Aroca-Crevillen A."/>
            <person name="Garcia-Guillen I.M."/>
            <person name="Silas S."/>
            <person name="Fire A.Z."/>
            <person name="Sanchez-Amat A."/>
        </authorList>
    </citation>
    <scope>NUCLEOTIDE SEQUENCE [LARGE SCALE GENOMIC DNA]</scope>
</reference>
<proteinExistence type="predicted"/>
<evidence type="ECO:0000313" key="1">
    <source>
        <dbReference type="EMBL" id="ASP46266.1"/>
    </source>
</evidence>
<dbReference type="RefSeq" id="YP_009791093.1">
    <property type="nucleotide sequence ID" value="NC_047836.1"/>
</dbReference>
<dbReference type="Proteomes" id="UP000222540">
    <property type="component" value="Segment"/>
</dbReference>
<sequence length="180" mass="20589">MKFTKEDYGSLKALILVEDARMKLDGYERGILDISSHYETTISSLYWICVRPLGGTHLFGRYKRPVIESAIKELLSDLFNMTDKPQRTLKNSQYLELSLLLERTEKELKSDNEAFSYLDLAKKCKAKDGSYFLFVHIVADYIGLDIVGGTEDKRFKGLDAADKELAVSELLSSNFNILKW</sequence>
<organism evidence="1 2">
    <name type="scientific">Marinomonas phage CB5A</name>
    <dbReference type="NCBI Taxonomy" id="2022859"/>
    <lineage>
        <taxon>Viruses</taxon>
        <taxon>Duplodnaviria</taxon>
        <taxon>Heunggongvirae</taxon>
        <taxon>Uroviricota</taxon>
        <taxon>Caudoviricetes</taxon>
        <taxon>Autographivirales</taxon>
        <taxon>Autosignataviridae</taxon>
        <taxon>Colwellvirinae</taxon>
        <taxon>Murciavirus</taxon>
        <taxon>Murciavirus CB5A</taxon>
    </lineage>
</organism>
<dbReference type="EMBL" id="MF481197">
    <property type="protein sequence ID" value="ASP46266.1"/>
    <property type="molecule type" value="Genomic_DNA"/>
</dbReference>
<evidence type="ECO:0000313" key="2">
    <source>
        <dbReference type="Proteomes" id="UP000222540"/>
    </source>
</evidence>
<name>A0A222G2V4_9CAUD</name>
<dbReference type="GeneID" id="54981262"/>
<protein>
    <submittedName>
        <fullName evidence="1">Uncharacterized protein</fullName>
    </submittedName>
</protein>
<accession>A0A222G2V4</accession>
<dbReference type="KEGG" id="vg:54981262"/>